<protein>
    <submittedName>
        <fullName evidence="1">Uncharacterized protein</fullName>
    </submittedName>
</protein>
<dbReference type="AlphaFoldDB" id="A0A9P7KU88"/>
<dbReference type="Proteomes" id="UP000782241">
    <property type="component" value="Unassembled WGS sequence"/>
</dbReference>
<organism evidence="1 2">
    <name type="scientific">Fusarium avenaceum</name>
    <dbReference type="NCBI Taxonomy" id="40199"/>
    <lineage>
        <taxon>Eukaryota</taxon>
        <taxon>Fungi</taxon>
        <taxon>Dikarya</taxon>
        <taxon>Ascomycota</taxon>
        <taxon>Pezizomycotina</taxon>
        <taxon>Sordariomycetes</taxon>
        <taxon>Hypocreomycetidae</taxon>
        <taxon>Hypocreales</taxon>
        <taxon>Nectriaceae</taxon>
        <taxon>Fusarium</taxon>
        <taxon>Fusarium tricinctum species complex</taxon>
    </lineage>
</organism>
<name>A0A9P7KU88_9HYPO</name>
<proteinExistence type="predicted"/>
<sequence>MLSIITNIPELLYHIILSVIDYRVDPSEGQRSIYILGTRSTLEAAKDSSYGVLQALGYKPQDFVQFAVHSSHTGAWAHGNGVLVYARAPAGQLFLVSVQATPNTEDLMMNHEGGVILPNGISSLHYVVQTTIDYNKDRTGCEQEMQIEGTFVHRSRALAAANKLLDPLDYVDYETPEKMAGEWQLGEEVVAHAVAKTGQNITVAVTTVSDSHLSH</sequence>
<accession>A0A9P7KU88</accession>
<evidence type="ECO:0000313" key="2">
    <source>
        <dbReference type="Proteomes" id="UP000782241"/>
    </source>
</evidence>
<dbReference type="EMBL" id="JAGPUO010000012">
    <property type="protein sequence ID" value="KAG5659206.1"/>
    <property type="molecule type" value="Genomic_DNA"/>
</dbReference>
<comment type="caution">
    <text evidence="1">The sequence shown here is derived from an EMBL/GenBank/DDBJ whole genome shotgun (WGS) entry which is preliminary data.</text>
</comment>
<reference evidence="1" key="1">
    <citation type="submission" date="2021-04" db="EMBL/GenBank/DDBJ databases">
        <title>Draft genome of Fusarium avenaceum strain F156N33, isolated from an atmospheric sample in Virginia.</title>
        <authorList>
            <person name="Yang S."/>
            <person name="Vinatzer B.A."/>
            <person name="Coleman J."/>
        </authorList>
    </citation>
    <scope>NUCLEOTIDE SEQUENCE</scope>
    <source>
        <strain evidence="1">F156N33</strain>
    </source>
</reference>
<keyword evidence="2" id="KW-1185">Reference proteome</keyword>
<gene>
    <name evidence="1" type="ORF">KAF25_000408</name>
</gene>
<evidence type="ECO:0000313" key="1">
    <source>
        <dbReference type="EMBL" id="KAG5659206.1"/>
    </source>
</evidence>